<accession>A0A4P7BJ62</accession>
<dbReference type="Proteomes" id="UP000619512">
    <property type="component" value="Unassembled WGS sequence"/>
</dbReference>
<organism evidence="1 4">
    <name type="scientific">Pseudoduganella plicata</name>
    <dbReference type="NCBI Taxonomy" id="321984"/>
    <lineage>
        <taxon>Bacteria</taxon>
        <taxon>Pseudomonadati</taxon>
        <taxon>Pseudomonadota</taxon>
        <taxon>Betaproteobacteria</taxon>
        <taxon>Burkholderiales</taxon>
        <taxon>Oxalobacteraceae</taxon>
        <taxon>Telluria group</taxon>
        <taxon>Pseudoduganella</taxon>
    </lineage>
</organism>
<dbReference type="EMBL" id="BMWW01000002">
    <property type="protein sequence ID" value="GGY81522.1"/>
    <property type="molecule type" value="Genomic_DNA"/>
</dbReference>
<reference evidence="1" key="3">
    <citation type="submission" date="2022-12" db="EMBL/GenBank/DDBJ databases">
        <authorList>
            <person name="Sun Q."/>
            <person name="Kim S."/>
        </authorList>
    </citation>
    <scope>NUCLEOTIDE SEQUENCE</scope>
    <source>
        <strain evidence="1">KCTC 12344</strain>
    </source>
</reference>
<dbReference type="AlphaFoldDB" id="A0A4P7BJ62"/>
<evidence type="ECO:0000313" key="3">
    <source>
        <dbReference type="Proteomes" id="UP000294359"/>
    </source>
</evidence>
<dbReference type="EMBL" id="CP038026">
    <property type="protein sequence ID" value="QBQ38363.1"/>
    <property type="molecule type" value="Genomic_DNA"/>
</dbReference>
<protein>
    <submittedName>
        <fullName evidence="1">Uncharacterized protein</fullName>
    </submittedName>
</protein>
<evidence type="ECO:0000313" key="1">
    <source>
        <dbReference type="EMBL" id="GGY81522.1"/>
    </source>
</evidence>
<keyword evidence="3" id="KW-1185">Reference proteome</keyword>
<evidence type="ECO:0000313" key="2">
    <source>
        <dbReference type="EMBL" id="QBQ38363.1"/>
    </source>
</evidence>
<proteinExistence type="predicted"/>
<dbReference type="OrthoDB" id="8781581at2"/>
<evidence type="ECO:0000313" key="4">
    <source>
        <dbReference type="Proteomes" id="UP000619512"/>
    </source>
</evidence>
<name>A0A4P7BJ62_9BURK</name>
<gene>
    <name evidence="2" type="ORF">E1742_20925</name>
    <name evidence="1" type="ORF">GCM10007388_12840</name>
</gene>
<reference evidence="2 3" key="2">
    <citation type="submission" date="2019-03" db="EMBL/GenBank/DDBJ databases">
        <title>Draft Genome Sequences of Six Type Strains of the Genus Massilia.</title>
        <authorList>
            <person name="Miess H."/>
            <person name="Frediansyhah A."/>
            <person name="Gross H."/>
        </authorList>
    </citation>
    <scope>NUCLEOTIDE SEQUENCE [LARGE SCALE GENOMIC DNA]</scope>
    <source>
        <strain evidence="2 3">DSM 17505</strain>
    </source>
</reference>
<dbReference type="Proteomes" id="UP000294359">
    <property type="component" value="Chromosome"/>
</dbReference>
<sequence>MHFTRIDSARAARDGGIDAIAALDAALLAALAGLPADEATQLKRTVGDLMGEVVDRLVNPAIRAFPELAIEEDAEWTAIARERARGRSTANA</sequence>
<dbReference type="RefSeq" id="WP_134387064.1">
    <property type="nucleotide sequence ID" value="NZ_BMWW01000002.1"/>
</dbReference>
<reference evidence="1" key="1">
    <citation type="journal article" date="2014" name="Int. J. Syst. Evol. Microbiol.">
        <title>Complete genome sequence of Corynebacterium casei LMG S-19264T (=DSM 44701T), isolated from a smear-ripened cheese.</title>
        <authorList>
            <consortium name="US DOE Joint Genome Institute (JGI-PGF)"/>
            <person name="Walter F."/>
            <person name="Albersmeier A."/>
            <person name="Kalinowski J."/>
            <person name="Ruckert C."/>
        </authorList>
    </citation>
    <scope>NUCLEOTIDE SEQUENCE</scope>
    <source>
        <strain evidence="1">KCTC 12344</strain>
    </source>
</reference>